<evidence type="ECO:0000313" key="2">
    <source>
        <dbReference type="EMBL" id="ELP84463.1"/>
    </source>
</evidence>
<dbReference type="AlphaFoldDB" id="A0A0A1U0Q8"/>
<accession>A0A0A1U0Q8</accession>
<dbReference type="KEGG" id="eiv:EIN_168280"/>
<dbReference type="RefSeq" id="XP_004183809.1">
    <property type="nucleotide sequence ID" value="XM_004183761.1"/>
</dbReference>
<protein>
    <submittedName>
        <fullName evidence="2">Uncharacterized protein</fullName>
    </submittedName>
</protein>
<dbReference type="EMBL" id="KB207112">
    <property type="protein sequence ID" value="ELP84463.1"/>
    <property type="molecule type" value="Genomic_DNA"/>
</dbReference>
<feature type="transmembrane region" description="Helical" evidence="1">
    <location>
        <begin position="212"/>
        <end position="233"/>
    </location>
</feature>
<feature type="transmembrane region" description="Helical" evidence="1">
    <location>
        <begin position="28"/>
        <end position="51"/>
    </location>
</feature>
<keyword evidence="1" id="KW-0472">Membrane</keyword>
<keyword evidence="1" id="KW-0812">Transmembrane</keyword>
<gene>
    <name evidence="2" type="ORF">EIN_168280</name>
</gene>
<dbReference type="GeneID" id="14883656"/>
<name>A0A0A1U0Q8_ENTIV</name>
<feature type="transmembrane region" description="Helical" evidence="1">
    <location>
        <begin position="63"/>
        <end position="80"/>
    </location>
</feature>
<dbReference type="VEuPathDB" id="AmoebaDB:EIN_168280"/>
<sequence length="268" mass="31202">MKRDDVDDPIAQVKKNYYDSPTIFKVSIILYVAFFVNVIFVILAFIFAYSISDFDSNTFNKKVYLYILIAFQMIFSLFIVSEYTNDDAIKRVLMVLKTFVYFLVTFFTILYFGFYYTNFPNSWTQIDASQRIIFENENNCCVTESIAKNDDEDDDVKAYVGRNATYFSDCPILHKFTSKKMCDRKGSTHTCTITTTEKSLKYSCIGKDPEQFYLHILAGVQCVQFLCVLWTFASRVYTMVNTNKDEDFIKNTFVEIVEPSDNDTTDDI</sequence>
<keyword evidence="1" id="KW-1133">Transmembrane helix</keyword>
<proteinExistence type="predicted"/>
<organism evidence="2 3">
    <name type="scientific">Entamoeba invadens IP1</name>
    <dbReference type="NCBI Taxonomy" id="370355"/>
    <lineage>
        <taxon>Eukaryota</taxon>
        <taxon>Amoebozoa</taxon>
        <taxon>Evosea</taxon>
        <taxon>Archamoebae</taxon>
        <taxon>Mastigamoebida</taxon>
        <taxon>Entamoebidae</taxon>
        <taxon>Entamoeba</taxon>
    </lineage>
</organism>
<dbReference type="Proteomes" id="UP000014680">
    <property type="component" value="Unassembled WGS sequence"/>
</dbReference>
<evidence type="ECO:0000313" key="3">
    <source>
        <dbReference type="Proteomes" id="UP000014680"/>
    </source>
</evidence>
<feature type="transmembrane region" description="Helical" evidence="1">
    <location>
        <begin position="92"/>
        <end position="114"/>
    </location>
</feature>
<reference evidence="2 3" key="1">
    <citation type="submission" date="2012-10" db="EMBL/GenBank/DDBJ databases">
        <authorList>
            <person name="Zafar N."/>
            <person name="Inman J."/>
            <person name="Hall N."/>
            <person name="Lorenzi H."/>
            <person name="Caler E."/>
        </authorList>
    </citation>
    <scope>NUCLEOTIDE SEQUENCE [LARGE SCALE GENOMIC DNA]</scope>
    <source>
        <strain evidence="2 3">IP1</strain>
    </source>
</reference>
<keyword evidence="3" id="KW-1185">Reference proteome</keyword>
<evidence type="ECO:0000256" key="1">
    <source>
        <dbReference type="SAM" id="Phobius"/>
    </source>
</evidence>